<proteinExistence type="predicted"/>
<comment type="caution">
    <text evidence="1">The sequence shown here is derived from an EMBL/GenBank/DDBJ whole genome shotgun (WGS) entry which is preliminary data.</text>
</comment>
<dbReference type="RefSeq" id="WP_147209979.1">
    <property type="nucleotide sequence ID" value="NZ_BJYM01000006.1"/>
</dbReference>
<dbReference type="Proteomes" id="UP000321558">
    <property type="component" value="Unassembled WGS sequence"/>
</dbReference>
<evidence type="ECO:0000313" key="2">
    <source>
        <dbReference type="Proteomes" id="UP000321558"/>
    </source>
</evidence>
<gene>
    <name evidence="1" type="ORF">OSO01_16890</name>
</gene>
<reference evidence="1 2" key="1">
    <citation type="submission" date="2019-07" db="EMBL/GenBank/DDBJ databases">
        <title>Whole genome shotgun sequence of Oceanobacillus sojae NBRC 105379.</title>
        <authorList>
            <person name="Hosoyama A."/>
            <person name="Uohara A."/>
            <person name="Ohji S."/>
            <person name="Ichikawa N."/>
        </authorList>
    </citation>
    <scope>NUCLEOTIDE SEQUENCE [LARGE SCALE GENOMIC DNA]</scope>
    <source>
        <strain evidence="1 2">NBRC 105379</strain>
    </source>
</reference>
<keyword evidence="2" id="KW-1185">Reference proteome</keyword>
<name>A0A511ZHM9_9BACI</name>
<dbReference type="EMBL" id="BJYM01000006">
    <property type="protein sequence ID" value="GEN86950.1"/>
    <property type="molecule type" value="Genomic_DNA"/>
</dbReference>
<evidence type="ECO:0008006" key="3">
    <source>
        <dbReference type="Google" id="ProtNLM"/>
    </source>
</evidence>
<protein>
    <recommendedName>
        <fullName evidence="3">DUF1617 family protein</fullName>
    </recommendedName>
</protein>
<sequence length="148" mass="17182">MIKLQNKDLRNAADFLQNTVSVKGKKNVHRMRIVKALTEKDKEIREEEVSLLKDYAKLDNRGEIIFLDNGQPIIKEKKEFNEAHKALFEEYFVLDDNNLELALKTVEKLVSDFDKELSGQQAEAHFILAEAFEIANEENKEEEIDSDE</sequence>
<dbReference type="OrthoDB" id="2194466at2"/>
<dbReference type="AlphaFoldDB" id="A0A511ZHM9"/>
<evidence type="ECO:0000313" key="1">
    <source>
        <dbReference type="EMBL" id="GEN86950.1"/>
    </source>
</evidence>
<dbReference type="STRING" id="582851.GCA_900162665_02954"/>
<organism evidence="1 2">
    <name type="scientific">Oceanobacillus sojae</name>
    <dbReference type="NCBI Taxonomy" id="582851"/>
    <lineage>
        <taxon>Bacteria</taxon>
        <taxon>Bacillati</taxon>
        <taxon>Bacillota</taxon>
        <taxon>Bacilli</taxon>
        <taxon>Bacillales</taxon>
        <taxon>Bacillaceae</taxon>
        <taxon>Oceanobacillus</taxon>
    </lineage>
</organism>
<accession>A0A511ZHM9</accession>